<comment type="subunit">
    <text evidence="11">NDH-1 is composed of 14 different subunits. Subunits NuoA, H, J, K, L, M, N constitute the membrane sector of the complex.</text>
</comment>
<dbReference type="Proteomes" id="UP000019423">
    <property type="component" value="Chromosome"/>
</dbReference>
<comment type="subcellular location">
    <subcellularLocation>
        <location evidence="11">Cell membrane</location>
        <topology evidence="11">Multi-pass membrane protein</topology>
    </subcellularLocation>
    <subcellularLocation>
        <location evidence="2">Membrane</location>
        <topology evidence="2">Multi-pass membrane protein</topology>
    </subcellularLocation>
</comment>
<evidence type="ECO:0000256" key="3">
    <source>
        <dbReference type="ARBA" id="ARBA00010519"/>
    </source>
</evidence>
<keyword evidence="6 11" id="KW-0874">Quinone</keyword>
<keyword evidence="11" id="KW-1003">Cell membrane</keyword>
<dbReference type="KEGG" id="hsw:Hsw_0528"/>
<keyword evidence="5 11" id="KW-0812">Transmembrane</keyword>
<evidence type="ECO:0000256" key="11">
    <source>
        <dbReference type="HAMAP-Rule" id="MF_01456"/>
    </source>
</evidence>
<dbReference type="eggNOG" id="COG0713">
    <property type="taxonomic scope" value="Bacteria"/>
</dbReference>
<keyword evidence="7 11" id="KW-1278">Translocase</keyword>
<comment type="function">
    <text evidence="1">NDH-1 shuttles electrons from NADH, via FMN and iron-sulfur (Fe-S) centers, to quinones in the respiratory chain. The immediate electron acceptor for the enzyme in this species is believed to be ubiquinone. Couples the redox reaction to proton translocation (for every two electrons transferred, four hydrogen ions are translocated across the cytoplasmic membrane), and thus conserves the redox energy in a proton gradient.</text>
</comment>
<dbReference type="PANTHER" id="PTHR11434:SF21">
    <property type="entry name" value="NADH DEHYDROGENASE SUBUNIT 4L-RELATED"/>
    <property type="match status" value="1"/>
</dbReference>
<dbReference type="PANTHER" id="PTHR11434">
    <property type="entry name" value="NADH-UBIQUINONE OXIDOREDUCTASE SUBUNIT ND4L"/>
    <property type="match status" value="1"/>
</dbReference>
<gene>
    <name evidence="11" type="primary">nuoK</name>
    <name evidence="12" type="ORF">Hsw_0528</name>
</gene>
<dbReference type="AlphaFoldDB" id="W8EUD2"/>
<dbReference type="GO" id="GO:0050136">
    <property type="term" value="F:NADH dehydrogenase (quinone) (non-electrogenic) activity"/>
    <property type="evidence" value="ECO:0007669"/>
    <property type="project" value="UniProtKB-UniRule"/>
</dbReference>
<feature type="transmembrane region" description="Helical" evidence="11">
    <location>
        <begin position="58"/>
        <end position="82"/>
    </location>
</feature>
<evidence type="ECO:0000313" key="12">
    <source>
        <dbReference type="EMBL" id="AHJ96123.1"/>
    </source>
</evidence>
<evidence type="ECO:0000256" key="2">
    <source>
        <dbReference type="ARBA" id="ARBA00004141"/>
    </source>
</evidence>
<proteinExistence type="inferred from homology"/>
<dbReference type="GO" id="GO:0030964">
    <property type="term" value="C:NADH dehydrogenase complex"/>
    <property type="evidence" value="ECO:0007669"/>
    <property type="project" value="TreeGrafter"/>
</dbReference>
<dbReference type="FunFam" id="1.10.287.3510:FF:000001">
    <property type="entry name" value="NADH-quinone oxidoreductase subunit K"/>
    <property type="match status" value="1"/>
</dbReference>
<comment type="similarity">
    <text evidence="3 11">Belongs to the complex I subunit 4L family.</text>
</comment>
<evidence type="ECO:0000256" key="9">
    <source>
        <dbReference type="ARBA" id="ARBA00023027"/>
    </source>
</evidence>
<dbReference type="EMBL" id="CP007145">
    <property type="protein sequence ID" value="AHJ96123.1"/>
    <property type="molecule type" value="Genomic_DNA"/>
</dbReference>
<dbReference type="GO" id="GO:0005886">
    <property type="term" value="C:plasma membrane"/>
    <property type="evidence" value="ECO:0007669"/>
    <property type="project" value="UniProtKB-SubCell"/>
</dbReference>
<dbReference type="GO" id="GO:0048038">
    <property type="term" value="F:quinone binding"/>
    <property type="evidence" value="ECO:0007669"/>
    <property type="project" value="UniProtKB-KW"/>
</dbReference>
<dbReference type="Pfam" id="PF00420">
    <property type="entry name" value="Oxidored_q2"/>
    <property type="match status" value="1"/>
</dbReference>
<organism evidence="12 13">
    <name type="scientific">Hymenobacter swuensis DY53</name>
    <dbReference type="NCBI Taxonomy" id="1227739"/>
    <lineage>
        <taxon>Bacteria</taxon>
        <taxon>Pseudomonadati</taxon>
        <taxon>Bacteroidota</taxon>
        <taxon>Cytophagia</taxon>
        <taxon>Cytophagales</taxon>
        <taxon>Hymenobacteraceae</taxon>
        <taxon>Hymenobacter</taxon>
    </lineage>
</organism>
<evidence type="ECO:0000256" key="8">
    <source>
        <dbReference type="ARBA" id="ARBA00022989"/>
    </source>
</evidence>
<dbReference type="InterPro" id="IPR039428">
    <property type="entry name" value="NUOK/Mnh_C1-like"/>
</dbReference>
<protein>
    <recommendedName>
        <fullName evidence="11">NADH-quinone oxidoreductase subunit K</fullName>
        <ecNumber evidence="11">7.1.1.-</ecNumber>
    </recommendedName>
    <alternativeName>
        <fullName evidence="11">NADH dehydrogenase I subunit K</fullName>
    </alternativeName>
    <alternativeName>
        <fullName evidence="11">NDH-1 subunit K</fullName>
    </alternativeName>
</protein>
<dbReference type="HOGENOM" id="CLU_144724_0_0_10"/>
<evidence type="ECO:0000256" key="6">
    <source>
        <dbReference type="ARBA" id="ARBA00022719"/>
    </source>
</evidence>
<feature type="transmembrane region" description="Helical" evidence="11">
    <location>
        <begin position="32"/>
        <end position="51"/>
    </location>
</feature>
<dbReference type="HAMAP" id="MF_01456">
    <property type="entry name" value="NDH1_NuoK"/>
    <property type="match status" value="1"/>
</dbReference>
<keyword evidence="9 11" id="KW-0520">NAD</keyword>
<dbReference type="NCBIfam" id="NF004323">
    <property type="entry name" value="PRK05715.1-5"/>
    <property type="match status" value="1"/>
</dbReference>
<accession>W8EUD2</accession>
<evidence type="ECO:0000256" key="7">
    <source>
        <dbReference type="ARBA" id="ARBA00022967"/>
    </source>
</evidence>
<dbReference type="EC" id="7.1.1.-" evidence="11"/>
<sequence>MPRRAPADGASFRRQRYRMDQNIPQVIQTVPLQYYVFFAAALFSIGVLGVLTRRNAIIIFMCVELMLNAVNVLLTAFSAYRADPNGQVFVFFIMAVAAAEVAVGLAIIVMIYRNLQNTDVNLLNRLKF</sequence>
<name>W8EUD2_9BACT</name>
<dbReference type="GO" id="GO:0042773">
    <property type="term" value="P:ATP synthesis coupled electron transport"/>
    <property type="evidence" value="ECO:0007669"/>
    <property type="project" value="InterPro"/>
</dbReference>
<comment type="function">
    <text evidence="11">NDH-1 shuttles electrons from NADH, via FMN and iron-sulfur (Fe-S) centers, to quinones in the respiratory chain. The immediate electron acceptor for the enzyme in this species is believed to be a menaquinone. Couples the redox reaction to proton translocation (for every two electrons transferred, four hydrogen ions are translocated across the cytoplasmic membrane), and thus conserves the redox energy in a proton gradient.</text>
</comment>
<keyword evidence="12" id="KW-0830">Ubiquinone</keyword>
<dbReference type="NCBIfam" id="NF004321">
    <property type="entry name" value="PRK05715.1-3"/>
    <property type="match status" value="1"/>
</dbReference>
<evidence type="ECO:0000256" key="1">
    <source>
        <dbReference type="ARBA" id="ARBA00002378"/>
    </source>
</evidence>
<dbReference type="STRING" id="1227739.Hsw_0528"/>
<dbReference type="PATRIC" id="fig|1227739.3.peg.788"/>
<keyword evidence="8 11" id="KW-1133">Transmembrane helix</keyword>
<evidence type="ECO:0000256" key="10">
    <source>
        <dbReference type="ARBA" id="ARBA00023136"/>
    </source>
</evidence>
<comment type="catalytic activity">
    <reaction evidence="11">
        <text>a quinone + NADH + 5 H(+)(in) = a quinol + NAD(+) + 4 H(+)(out)</text>
        <dbReference type="Rhea" id="RHEA:57888"/>
        <dbReference type="ChEBI" id="CHEBI:15378"/>
        <dbReference type="ChEBI" id="CHEBI:24646"/>
        <dbReference type="ChEBI" id="CHEBI:57540"/>
        <dbReference type="ChEBI" id="CHEBI:57945"/>
        <dbReference type="ChEBI" id="CHEBI:132124"/>
    </reaction>
</comment>
<evidence type="ECO:0000313" key="13">
    <source>
        <dbReference type="Proteomes" id="UP000019423"/>
    </source>
</evidence>
<dbReference type="Gene3D" id="1.10.287.3510">
    <property type="match status" value="1"/>
</dbReference>
<dbReference type="NCBIfam" id="NF004320">
    <property type="entry name" value="PRK05715.1-2"/>
    <property type="match status" value="1"/>
</dbReference>
<reference evidence="12 13" key="1">
    <citation type="submission" date="2014-01" db="EMBL/GenBank/DDBJ databases">
        <title>Complete genome sequence of ionizing-radiation resistance bacterium Hymenobacter swuensis DY53.</title>
        <authorList>
            <person name="Jung J.-H."/>
            <person name="Jeong S.-W."/>
            <person name="Joe M.-H."/>
            <person name="Cho y.-j."/>
            <person name="Kim M.-K."/>
            <person name="Lim S.-Y."/>
        </authorList>
    </citation>
    <scope>NUCLEOTIDE SEQUENCE [LARGE SCALE GENOMIC DNA]</scope>
    <source>
        <strain evidence="12 13">DY53</strain>
    </source>
</reference>
<keyword evidence="13" id="KW-1185">Reference proteome</keyword>
<keyword evidence="12" id="KW-0560">Oxidoreductase</keyword>
<feature type="transmembrane region" description="Helical" evidence="11">
    <location>
        <begin position="88"/>
        <end position="112"/>
    </location>
</feature>
<evidence type="ECO:0000256" key="4">
    <source>
        <dbReference type="ARBA" id="ARBA00022448"/>
    </source>
</evidence>
<evidence type="ECO:0000256" key="5">
    <source>
        <dbReference type="ARBA" id="ARBA00022692"/>
    </source>
</evidence>
<keyword evidence="10 11" id="KW-0472">Membrane</keyword>
<dbReference type="InterPro" id="IPR001133">
    <property type="entry name" value="NADH_UbQ_OxRdtase_chain4L/K"/>
</dbReference>
<keyword evidence="4 11" id="KW-0813">Transport</keyword>